<sequence length="304" mass="31284">MTINSVPAPAGAVVVGVDGSGLSESALLWAAAEAARLGSPLHIVHAFVYVHAMGGFAVVDVATPDEIGGEVCAAALERVRAEFPDLAVTTEVRVGPAAPQLIKASRQASMVVLGARGHGRIGGVLVGSVSQQVALHSRCPVVVVRGGVEGGPVVVGLDGSVQADEALRFALRHAEGVGAPLRVVRAEYVEAPPGVPPGEWYADLVDRMQALTESVRSKVEEVAREHPGVEVELEILHQHPVSALVDESAQARLIVVASRGLGGFAGLLLGSVSQGVLSRSMASVAVVPPVGGPREEPEARDITR</sequence>
<protein>
    <submittedName>
        <fullName evidence="3">Universal stress protein</fullName>
    </submittedName>
</protein>
<evidence type="ECO:0000256" key="1">
    <source>
        <dbReference type="ARBA" id="ARBA00008791"/>
    </source>
</evidence>
<dbReference type="InterPro" id="IPR006015">
    <property type="entry name" value="Universal_stress_UspA"/>
</dbReference>
<feature type="domain" description="UspA" evidence="2">
    <location>
        <begin position="152"/>
        <end position="288"/>
    </location>
</feature>
<dbReference type="Pfam" id="PF00582">
    <property type="entry name" value="Usp"/>
    <property type="match status" value="2"/>
</dbReference>
<keyword evidence="4" id="KW-1185">Reference proteome</keyword>
<proteinExistence type="inferred from homology"/>
<dbReference type="PANTHER" id="PTHR46268:SF6">
    <property type="entry name" value="UNIVERSAL STRESS PROTEIN UP12"/>
    <property type="match status" value="1"/>
</dbReference>
<evidence type="ECO:0000313" key="4">
    <source>
        <dbReference type="Proteomes" id="UP000313948"/>
    </source>
</evidence>
<feature type="domain" description="UspA" evidence="2">
    <location>
        <begin position="13"/>
        <end position="145"/>
    </location>
</feature>
<dbReference type="InterPro" id="IPR006016">
    <property type="entry name" value="UspA"/>
</dbReference>
<dbReference type="PANTHER" id="PTHR46268">
    <property type="entry name" value="STRESS RESPONSE PROTEIN NHAX"/>
    <property type="match status" value="1"/>
</dbReference>
<accession>A0ABX5VM78</accession>
<dbReference type="SUPFAM" id="SSF52402">
    <property type="entry name" value="Adenine nucleotide alpha hydrolases-like"/>
    <property type="match status" value="2"/>
</dbReference>
<name>A0ABX5VM78_9MICO</name>
<evidence type="ECO:0000313" key="3">
    <source>
        <dbReference type="EMBL" id="QDB79018.1"/>
    </source>
</evidence>
<comment type="similarity">
    <text evidence="1">Belongs to the universal stress protein A family.</text>
</comment>
<dbReference type="PRINTS" id="PR01438">
    <property type="entry name" value="UNVRSLSTRESS"/>
</dbReference>
<dbReference type="InterPro" id="IPR014729">
    <property type="entry name" value="Rossmann-like_a/b/a_fold"/>
</dbReference>
<gene>
    <name evidence="3" type="ORF">FE251_06260</name>
</gene>
<reference evidence="3 4" key="1">
    <citation type="submission" date="2019-05" db="EMBL/GenBank/DDBJ databases">
        <title>Georgenia *** sp. nov., and Georgenia *** sp. nov., isolated from the intestinal contents of plateau pika (Ochotona curzoniae) in the Qinghai-Tibet plateau of China.</title>
        <authorList>
            <person name="Tian Z."/>
        </authorList>
    </citation>
    <scope>NUCLEOTIDE SEQUENCE [LARGE SCALE GENOMIC DNA]</scope>
    <source>
        <strain evidence="3 4">Z294</strain>
    </source>
</reference>
<dbReference type="EMBL" id="CP040899">
    <property type="protein sequence ID" value="QDB79018.1"/>
    <property type="molecule type" value="Genomic_DNA"/>
</dbReference>
<dbReference type="Gene3D" id="3.40.50.620">
    <property type="entry name" value="HUPs"/>
    <property type="match status" value="2"/>
</dbReference>
<dbReference type="RefSeq" id="WP_139948273.1">
    <property type="nucleotide sequence ID" value="NZ_CP040899.1"/>
</dbReference>
<organism evidence="3 4">
    <name type="scientific">Georgenia wutianyii</name>
    <dbReference type="NCBI Taxonomy" id="2585135"/>
    <lineage>
        <taxon>Bacteria</taxon>
        <taxon>Bacillati</taxon>
        <taxon>Actinomycetota</taxon>
        <taxon>Actinomycetes</taxon>
        <taxon>Micrococcales</taxon>
        <taxon>Bogoriellaceae</taxon>
        <taxon>Georgenia</taxon>
    </lineage>
</organism>
<evidence type="ECO:0000259" key="2">
    <source>
        <dbReference type="Pfam" id="PF00582"/>
    </source>
</evidence>
<dbReference type="Proteomes" id="UP000313948">
    <property type="component" value="Chromosome"/>
</dbReference>